<protein>
    <recommendedName>
        <fullName evidence="5">TNFR-Cys domain-containing protein</fullName>
    </recommendedName>
</protein>
<dbReference type="OrthoDB" id="6069114at2759"/>
<sequence length="530" mass="58737">MKKSWVVFCVLFSVLSVSCEKTIRSFPNGTETTCLGIVCPKNFIFEPCTLGDGKNDKCVSCPPDRPISVAKFDSSSFYEPPDNVCKDPHEICICADEAKLMNPEECLNNINPECQCDVSRGYIGSDPKLCKLSENSCSFPGFELALNAHSSPYKVCCVLPYIVDQPGDSKTKRTCKLQPTVNTPFPGKKTSVPNSVPTTDKGYASIPTSSATVNVSDASTYSPPGNETIGNPRHLTHIELLDIERPNSSGKGWQKKSTETDGLLQDTTQNISETGDKDDSYIVDDFTDQLNTIRNSDHDVSQTRQTSESGKTVDNVLDSCEEFNSTGQLSQSPDNIATHENRRNSVDTELKKKISSENTNVKEREQESTSNVPILHVDSMLSGENASPTVSSYIYRLFCRSSGEDRLSRGSIECCDGQQHCLKSRVLSEFVTGKVLLSVPFTMAHMTTFVVFVPDNEHDGAKPYIDIQMEQLSNSLEIQSLLEPDSIILHLESFETINLQRPEENLEHWVHSISVQPHQMPVPHEQKSSR</sequence>
<evidence type="ECO:0000256" key="2">
    <source>
        <dbReference type="SAM" id="SignalP"/>
    </source>
</evidence>
<dbReference type="AlphaFoldDB" id="A0A6J8BZ64"/>
<dbReference type="EMBL" id="CACVKT020004325">
    <property type="protein sequence ID" value="CAC5389243.1"/>
    <property type="molecule type" value="Genomic_DNA"/>
</dbReference>
<name>A0A6J8BZ64_MYTCO</name>
<feature type="signal peptide" evidence="2">
    <location>
        <begin position="1"/>
        <end position="19"/>
    </location>
</feature>
<feature type="chain" id="PRO_5026759969" description="TNFR-Cys domain-containing protein" evidence="2">
    <location>
        <begin position="20"/>
        <end position="530"/>
    </location>
</feature>
<organism evidence="3 4">
    <name type="scientific">Mytilus coruscus</name>
    <name type="common">Sea mussel</name>
    <dbReference type="NCBI Taxonomy" id="42192"/>
    <lineage>
        <taxon>Eukaryota</taxon>
        <taxon>Metazoa</taxon>
        <taxon>Spiralia</taxon>
        <taxon>Lophotrochozoa</taxon>
        <taxon>Mollusca</taxon>
        <taxon>Bivalvia</taxon>
        <taxon>Autobranchia</taxon>
        <taxon>Pteriomorphia</taxon>
        <taxon>Mytilida</taxon>
        <taxon>Mytiloidea</taxon>
        <taxon>Mytilidae</taxon>
        <taxon>Mytilinae</taxon>
        <taxon>Mytilus</taxon>
    </lineage>
</organism>
<keyword evidence="4" id="KW-1185">Reference proteome</keyword>
<reference evidence="3 4" key="1">
    <citation type="submission" date="2020-06" db="EMBL/GenBank/DDBJ databases">
        <authorList>
            <person name="Li R."/>
            <person name="Bekaert M."/>
        </authorList>
    </citation>
    <scope>NUCLEOTIDE SEQUENCE [LARGE SCALE GENOMIC DNA]</scope>
    <source>
        <strain evidence="4">wild</strain>
    </source>
</reference>
<accession>A0A6J8BZ64</accession>
<evidence type="ECO:0000313" key="4">
    <source>
        <dbReference type="Proteomes" id="UP000507470"/>
    </source>
</evidence>
<dbReference type="PROSITE" id="PS51257">
    <property type="entry name" value="PROKAR_LIPOPROTEIN"/>
    <property type="match status" value="1"/>
</dbReference>
<proteinExistence type="predicted"/>
<keyword evidence="2" id="KW-0732">Signal</keyword>
<dbReference type="Proteomes" id="UP000507470">
    <property type="component" value="Unassembled WGS sequence"/>
</dbReference>
<gene>
    <name evidence="3" type="ORF">MCOR_24435</name>
</gene>
<feature type="region of interest" description="Disordered" evidence="1">
    <location>
        <begin position="186"/>
        <end position="207"/>
    </location>
</feature>
<evidence type="ECO:0000313" key="3">
    <source>
        <dbReference type="EMBL" id="CAC5389243.1"/>
    </source>
</evidence>
<evidence type="ECO:0000256" key="1">
    <source>
        <dbReference type="SAM" id="MobiDB-lite"/>
    </source>
</evidence>
<evidence type="ECO:0008006" key="5">
    <source>
        <dbReference type="Google" id="ProtNLM"/>
    </source>
</evidence>
<feature type="compositionally biased region" description="Polar residues" evidence="1">
    <location>
        <begin position="324"/>
        <end position="335"/>
    </location>
</feature>
<feature type="region of interest" description="Disordered" evidence="1">
    <location>
        <begin position="324"/>
        <end position="344"/>
    </location>
</feature>